<evidence type="ECO:0000256" key="3">
    <source>
        <dbReference type="ARBA" id="ARBA00006828"/>
    </source>
</evidence>
<comment type="subcellular location">
    <subcellularLocation>
        <location evidence="2">Cytoplasm</location>
    </subcellularLocation>
    <subcellularLocation>
        <location evidence="1">Nucleus</location>
    </subcellularLocation>
</comment>
<organism evidence="10 11">
    <name type="scientific">Diversispora epigaea</name>
    <dbReference type="NCBI Taxonomy" id="1348612"/>
    <lineage>
        <taxon>Eukaryota</taxon>
        <taxon>Fungi</taxon>
        <taxon>Fungi incertae sedis</taxon>
        <taxon>Mucoromycota</taxon>
        <taxon>Glomeromycotina</taxon>
        <taxon>Glomeromycetes</taxon>
        <taxon>Diversisporales</taxon>
        <taxon>Diversisporaceae</taxon>
        <taxon>Diversispora</taxon>
    </lineage>
</organism>
<dbReference type="InterPro" id="IPR057365">
    <property type="entry name" value="URGCP"/>
</dbReference>
<evidence type="ECO:0000313" key="11">
    <source>
        <dbReference type="Proteomes" id="UP000266861"/>
    </source>
</evidence>
<evidence type="ECO:0000256" key="7">
    <source>
        <dbReference type="ARBA" id="ARBA00023242"/>
    </source>
</evidence>
<dbReference type="PANTHER" id="PTHR22796">
    <property type="entry name" value="URG4-RELATED"/>
    <property type="match status" value="1"/>
</dbReference>
<feature type="domain" description="VLIG-type G" evidence="9">
    <location>
        <begin position="569"/>
        <end position="674"/>
    </location>
</feature>
<dbReference type="PANTHER" id="PTHR22796:SF1">
    <property type="entry name" value="VWFA DOMAIN-CONTAINING PROTEIN"/>
    <property type="match status" value="1"/>
</dbReference>
<keyword evidence="7" id="KW-0539">Nucleus</keyword>
<accession>A0A397IAQ1</accession>
<evidence type="ECO:0000256" key="1">
    <source>
        <dbReference type="ARBA" id="ARBA00004123"/>
    </source>
</evidence>
<evidence type="ECO:0000256" key="8">
    <source>
        <dbReference type="SAM" id="MobiDB-lite"/>
    </source>
</evidence>
<keyword evidence="6" id="KW-0342">GTP-binding</keyword>
<gene>
    <name evidence="10" type="ORF">Glove_259g11</name>
</gene>
<dbReference type="EMBL" id="PQFF01000237">
    <property type="protein sequence ID" value="RHZ71348.1"/>
    <property type="molecule type" value="Genomic_DNA"/>
</dbReference>
<dbReference type="SUPFAM" id="SSF52540">
    <property type="entry name" value="P-loop containing nucleoside triphosphate hydrolases"/>
    <property type="match status" value="1"/>
</dbReference>
<evidence type="ECO:0000259" key="9">
    <source>
        <dbReference type="PROSITE" id="PS51717"/>
    </source>
</evidence>
<dbReference type="Pfam" id="PF25496">
    <property type="entry name" value="URGCP"/>
    <property type="match status" value="1"/>
</dbReference>
<proteinExistence type="inferred from homology"/>
<dbReference type="GO" id="GO:0005634">
    <property type="term" value="C:nucleus"/>
    <property type="evidence" value="ECO:0007669"/>
    <property type="project" value="UniProtKB-SubCell"/>
</dbReference>
<dbReference type="Pfam" id="PF25683">
    <property type="entry name" value="URGCP_GTPase"/>
    <property type="match status" value="1"/>
</dbReference>
<keyword evidence="5" id="KW-0547">Nucleotide-binding</keyword>
<sequence length="674" mass="77332">MDNKVIKVDGKWHPILGESVPLIGPRHYVKLSKIIEAPQLSADEKNGSISLILPYIRQKVKMWGADVLLAENIRTLIKRGDGDDDDDDDDDDGDDDENDDQGPQGQKKNQLSRFDCIASLLASAECTVVQDIFQTLSRFPIAFPLVIPELEMNKAEKFRVMLPLFTGPVIKWETEPGTIIENHLFNSPFKMIVAIRIGTKIPGKSTILNQLMSSDSMFSSTTEPGEKYRIPHMISGSIEFTWLIQETCGVSLWKDVFKNFYEEKDEIVLLANLHGDALNYPDQIQFLKQFPSSFLVFLMPGYGKRQINIIDDLIKDKKSIYCRVDSKTKTRYSIDTEYLTKDKTLRKARMMFKEALDFDASTFEVNKLKLEGSLQLTEEIEFPESRRLIDFIKEKTCHYIKMNVMQLQRKQSNDGYKIFQENHELQYLIKLFKSNLELPLDKRRRAFAHIEREISRISSIESSNESNMVILKKEELYKYSLVDRDQKNEKTVKDEILKIREKVNNMNLGQIYKVISVNDQRAEIMRLPEYYAELLINGHTIELLDGNTGVISEAWFSAICKHVCKLHPNLRIFVISILGLKLSGKSTLLNALFSFRFEVSGGWCTRGLFMRLLFLEEDLSNQLGVDAFVLVDTEGLDAPEMMGEPESEKKDRMLATFVMGVSNLTILNVLGESM</sequence>
<evidence type="ECO:0000256" key="5">
    <source>
        <dbReference type="ARBA" id="ARBA00022741"/>
    </source>
</evidence>
<dbReference type="AlphaFoldDB" id="A0A397IAQ1"/>
<evidence type="ECO:0000313" key="10">
    <source>
        <dbReference type="EMBL" id="RHZ71348.1"/>
    </source>
</evidence>
<protein>
    <recommendedName>
        <fullName evidence="9">VLIG-type G domain-containing protein</fullName>
    </recommendedName>
</protein>
<comment type="similarity">
    <text evidence="3">Belongs to the TRAFAC class dynamin-like GTPase superfamily. Very large inducible GTPase (VLIG) family.</text>
</comment>
<dbReference type="InterPro" id="IPR027417">
    <property type="entry name" value="P-loop_NTPase"/>
</dbReference>
<dbReference type="PROSITE" id="PS51717">
    <property type="entry name" value="G_VLIG"/>
    <property type="match status" value="1"/>
</dbReference>
<dbReference type="GO" id="GO:0005737">
    <property type="term" value="C:cytoplasm"/>
    <property type="evidence" value="ECO:0007669"/>
    <property type="project" value="UniProtKB-SubCell"/>
</dbReference>
<feature type="region of interest" description="Disordered" evidence="8">
    <location>
        <begin position="79"/>
        <end position="109"/>
    </location>
</feature>
<feature type="compositionally biased region" description="Acidic residues" evidence="8">
    <location>
        <begin position="82"/>
        <end position="100"/>
    </location>
</feature>
<dbReference type="STRING" id="1348612.A0A397IAQ1"/>
<evidence type="ECO:0000256" key="6">
    <source>
        <dbReference type="ARBA" id="ARBA00023134"/>
    </source>
</evidence>
<evidence type="ECO:0000256" key="2">
    <source>
        <dbReference type="ARBA" id="ARBA00004496"/>
    </source>
</evidence>
<dbReference type="InterPro" id="IPR030383">
    <property type="entry name" value="G_VLIG_dom"/>
</dbReference>
<comment type="caution">
    <text evidence="10">The sequence shown here is derived from an EMBL/GenBank/DDBJ whole genome shotgun (WGS) entry which is preliminary data.</text>
</comment>
<keyword evidence="4" id="KW-0963">Cytoplasm</keyword>
<dbReference type="GO" id="GO:0005525">
    <property type="term" value="F:GTP binding"/>
    <property type="evidence" value="ECO:0007669"/>
    <property type="project" value="UniProtKB-KW"/>
</dbReference>
<evidence type="ECO:0000256" key="4">
    <source>
        <dbReference type="ARBA" id="ARBA00022490"/>
    </source>
</evidence>
<dbReference type="Gene3D" id="3.40.50.300">
    <property type="entry name" value="P-loop containing nucleotide triphosphate hydrolases"/>
    <property type="match status" value="1"/>
</dbReference>
<reference evidence="10 11" key="1">
    <citation type="submission" date="2018-08" db="EMBL/GenBank/DDBJ databases">
        <title>Genome and evolution of the arbuscular mycorrhizal fungus Diversispora epigaea (formerly Glomus versiforme) and its bacterial endosymbionts.</title>
        <authorList>
            <person name="Sun X."/>
            <person name="Fei Z."/>
            <person name="Harrison M."/>
        </authorList>
    </citation>
    <scope>NUCLEOTIDE SEQUENCE [LARGE SCALE GENOMIC DNA]</scope>
    <source>
        <strain evidence="10 11">IT104</strain>
    </source>
</reference>
<dbReference type="Proteomes" id="UP000266861">
    <property type="component" value="Unassembled WGS sequence"/>
</dbReference>
<keyword evidence="11" id="KW-1185">Reference proteome</keyword>
<dbReference type="OrthoDB" id="1597724at2759"/>
<name>A0A397IAQ1_9GLOM</name>